<reference evidence="3" key="1">
    <citation type="journal article" date="2015" name="PLoS Genet.">
        <title>The dynamic genome and transcriptome of the human fungal pathogen Blastomyces and close relative Emmonsia.</title>
        <authorList>
            <person name="Munoz J.F."/>
            <person name="Gauthier G.M."/>
            <person name="Desjardins C.A."/>
            <person name="Gallo J.E."/>
            <person name="Holder J."/>
            <person name="Sullivan T.D."/>
            <person name="Marty A.J."/>
            <person name="Carmen J.C."/>
            <person name="Chen Z."/>
            <person name="Ding L."/>
            <person name="Gujja S."/>
            <person name="Magrini V."/>
            <person name="Misas E."/>
            <person name="Mitreva M."/>
            <person name="Priest M."/>
            <person name="Saif S."/>
            <person name="Whiston E.A."/>
            <person name="Young S."/>
            <person name="Zeng Q."/>
            <person name="Goldman W.E."/>
            <person name="Mardis E.R."/>
            <person name="Taylor J.W."/>
            <person name="McEwen J.G."/>
            <person name="Clay O.K."/>
            <person name="Klein B.S."/>
            <person name="Cuomo C.A."/>
        </authorList>
    </citation>
    <scope>NUCLEOTIDE SEQUENCE [LARGE SCALE GENOMIC DNA]</scope>
    <source>
        <strain evidence="3">UAMH 139</strain>
    </source>
</reference>
<name>A0A0H1BBF4_9EURO</name>
<comment type="caution">
    <text evidence="2">The sequence shown here is derived from an EMBL/GenBank/DDBJ whole genome shotgun (WGS) entry which is preliminary data.</text>
</comment>
<dbReference type="STRING" id="2060906.A0A0H1BBF4"/>
<dbReference type="EMBL" id="LDEV01003014">
    <property type="protein sequence ID" value="KLJ06566.1"/>
    <property type="molecule type" value="Genomic_DNA"/>
</dbReference>
<evidence type="ECO:0000313" key="3">
    <source>
        <dbReference type="Proteomes" id="UP000053573"/>
    </source>
</evidence>
<keyword evidence="3" id="KW-1185">Reference proteome</keyword>
<feature type="region of interest" description="Disordered" evidence="1">
    <location>
        <begin position="175"/>
        <end position="206"/>
    </location>
</feature>
<sequence length="206" mass="23026">MRDSGLVMESSLKTISIFLHIPEELGDSSHELTDDSSSRCPRPDSLCIHRGNGSSHDLLITAKYRPPHGLSVDIPRAGLGSMKFWEEVVESDTIPTEKGDAEQRTGSVIVLLHVPYDNSSTLYQYLCEPNMNVISEDSEDFQYSKTAIVRILEFQHSSESELTISEYMLSEHLPSPPLRPDRQIVPQSGGSKDMVFKIESKQTEST</sequence>
<evidence type="ECO:0000256" key="1">
    <source>
        <dbReference type="SAM" id="MobiDB-lite"/>
    </source>
</evidence>
<protein>
    <submittedName>
        <fullName evidence="2">Uncharacterized protein</fullName>
    </submittedName>
</protein>
<organism evidence="2 3">
    <name type="scientific">Blastomyces silverae</name>
    <dbReference type="NCBI Taxonomy" id="2060906"/>
    <lineage>
        <taxon>Eukaryota</taxon>
        <taxon>Fungi</taxon>
        <taxon>Dikarya</taxon>
        <taxon>Ascomycota</taxon>
        <taxon>Pezizomycotina</taxon>
        <taxon>Eurotiomycetes</taxon>
        <taxon>Eurotiomycetidae</taxon>
        <taxon>Onygenales</taxon>
        <taxon>Ajellomycetaceae</taxon>
        <taxon>Blastomyces</taxon>
    </lineage>
</organism>
<dbReference type="OrthoDB" id="2156052at2759"/>
<feature type="compositionally biased region" description="Basic and acidic residues" evidence="1">
    <location>
        <begin position="194"/>
        <end position="206"/>
    </location>
</feature>
<dbReference type="Proteomes" id="UP000053573">
    <property type="component" value="Unassembled WGS sequence"/>
</dbReference>
<dbReference type="AlphaFoldDB" id="A0A0H1BBF4"/>
<accession>A0A0H1BBF4</accession>
<evidence type="ECO:0000313" key="2">
    <source>
        <dbReference type="EMBL" id="KLJ06566.1"/>
    </source>
</evidence>
<proteinExistence type="predicted"/>
<gene>
    <name evidence="2" type="ORF">EMPG_10043</name>
</gene>